<dbReference type="OrthoDB" id="9814140at2"/>
<evidence type="ECO:0000259" key="2">
    <source>
        <dbReference type="Pfam" id="PF00857"/>
    </source>
</evidence>
<dbReference type="PANTHER" id="PTHR43540">
    <property type="entry name" value="PEROXYUREIDOACRYLATE/UREIDOACRYLATE AMIDOHYDROLASE-RELATED"/>
    <property type="match status" value="1"/>
</dbReference>
<dbReference type="InterPro" id="IPR050272">
    <property type="entry name" value="Isochorismatase-like_hydrls"/>
</dbReference>
<gene>
    <name evidence="3" type="ordered locus">Bphy_3214</name>
</gene>
<evidence type="ECO:0000313" key="4">
    <source>
        <dbReference type="Proteomes" id="UP000001192"/>
    </source>
</evidence>
<dbReference type="Pfam" id="PF00857">
    <property type="entry name" value="Isochorismatase"/>
    <property type="match status" value="1"/>
</dbReference>
<name>B2JRP7_PARP8</name>
<keyword evidence="4" id="KW-1185">Reference proteome</keyword>
<dbReference type="KEGG" id="bph:Bphy_3214"/>
<dbReference type="AlphaFoldDB" id="B2JRP7"/>
<dbReference type="Gene3D" id="3.40.50.850">
    <property type="entry name" value="Isochorismatase-like"/>
    <property type="match status" value="1"/>
</dbReference>
<evidence type="ECO:0000256" key="1">
    <source>
        <dbReference type="ARBA" id="ARBA00022801"/>
    </source>
</evidence>
<dbReference type="InterPro" id="IPR000868">
    <property type="entry name" value="Isochorismatase-like_dom"/>
</dbReference>
<reference evidence="4" key="1">
    <citation type="journal article" date="2014" name="Stand. Genomic Sci.">
        <title>Complete genome sequence of Burkholderia phymatum STM815(T), a broad host range and efficient nitrogen-fixing symbiont of Mimosa species.</title>
        <authorList>
            <person name="Moulin L."/>
            <person name="Klonowska A."/>
            <person name="Caroline B."/>
            <person name="Booth K."/>
            <person name="Vriezen J.A."/>
            <person name="Melkonian R."/>
            <person name="James E.K."/>
            <person name="Young J.P."/>
            <person name="Bena G."/>
            <person name="Hauser L."/>
            <person name="Land M."/>
            <person name="Kyrpides N."/>
            <person name="Bruce D."/>
            <person name="Chain P."/>
            <person name="Copeland A."/>
            <person name="Pitluck S."/>
            <person name="Woyke T."/>
            <person name="Lizotte-Waniewski M."/>
            <person name="Bristow J."/>
            <person name="Riley M."/>
        </authorList>
    </citation>
    <scope>NUCLEOTIDE SEQUENCE [LARGE SCALE GENOMIC DNA]</scope>
    <source>
        <strain evidence="4">DSM 17167 / CIP 108236 / LMG 21445 / STM815</strain>
    </source>
</reference>
<dbReference type="SUPFAM" id="SSF52499">
    <property type="entry name" value="Isochorismatase-like hydrolases"/>
    <property type="match status" value="1"/>
</dbReference>
<dbReference type="InterPro" id="IPR036380">
    <property type="entry name" value="Isochorismatase-like_sf"/>
</dbReference>
<dbReference type="EMBL" id="CP001044">
    <property type="protein sequence ID" value="ACC72374.1"/>
    <property type="molecule type" value="Genomic_DNA"/>
</dbReference>
<dbReference type="CDD" id="cd00431">
    <property type="entry name" value="cysteine_hydrolases"/>
    <property type="match status" value="1"/>
</dbReference>
<protein>
    <submittedName>
        <fullName evidence="3">Isochorismatase hydrolase</fullName>
    </submittedName>
</protein>
<proteinExistence type="predicted"/>
<evidence type="ECO:0000313" key="3">
    <source>
        <dbReference type="EMBL" id="ACC72374.1"/>
    </source>
</evidence>
<dbReference type="HOGENOM" id="CLU_068979_8_2_4"/>
<dbReference type="RefSeq" id="WP_012402547.1">
    <property type="nucleotide sequence ID" value="NC_010623.1"/>
</dbReference>
<accession>B2JRP7</accession>
<dbReference type="PANTHER" id="PTHR43540:SF1">
    <property type="entry name" value="ISOCHORISMATASE HYDROLASE"/>
    <property type="match status" value="1"/>
</dbReference>
<dbReference type="GO" id="GO:0016787">
    <property type="term" value="F:hydrolase activity"/>
    <property type="evidence" value="ECO:0007669"/>
    <property type="project" value="UniProtKB-KW"/>
</dbReference>
<dbReference type="STRING" id="391038.Bphy_3214"/>
<sequence length="197" mass="21190">MTQSLSINPTTSALLLMDFQGFVLNNFLTPTAAAEVVSGAAKLLDAARASNMLTIHVTVDFRPGYPEISPRNKLFSYLKDNGVVVPGSEGMKIHPSLTPRDNEPVVVKHRIGAFNGTDLDLLLRARGIETLIVAGITTGGVVLSTVRQAFDLDYDLVVVTDACTDPDEQAHALLIDKILSGQATMTLTDDIESVLQR</sequence>
<dbReference type="eggNOG" id="COG1335">
    <property type="taxonomic scope" value="Bacteria"/>
</dbReference>
<dbReference type="Proteomes" id="UP000001192">
    <property type="component" value="Chromosome 2"/>
</dbReference>
<keyword evidence="1 3" id="KW-0378">Hydrolase</keyword>
<organism evidence="3 4">
    <name type="scientific">Paraburkholderia phymatum (strain DSM 17167 / CIP 108236 / LMG 21445 / STM815)</name>
    <name type="common">Burkholderia phymatum</name>
    <dbReference type="NCBI Taxonomy" id="391038"/>
    <lineage>
        <taxon>Bacteria</taxon>
        <taxon>Pseudomonadati</taxon>
        <taxon>Pseudomonadota</taxon>
        <taxon>Betaproteobacteria</taxon>
        <taxon>Burkholderiales</taxon>
        <taxon>Burkholderiaceae</taxon>
        <taxon>Paraburkholderia</taxon>
    </lineage>
</organism>
<feature type="domain" description="Isochorismatase-like" evidence="2">
    <location>
        <begin position="12"/>
        <end position="188"/>
    </location>
</feature>